<accession>A0A844B6F2</accession>
<gene>
    <name evidence="2" type="ORF">GHT07_06585</name>
</gene>
<proteinExistence type="predicted"/>
<keyword evidence="3" id="KW-1185">Reference proteome</keyword>
<sequence length="326" mass="35125">MKFVTGAFVLLGLALCATAANAQTGLVADVEPYAQCLTSTEGPGARPVYPEGLYARKEGGRVVVEMEFSAPGQAPRVKVLGDAADADFVDAVKRHAGQLRVPCMQPGVLVKLQQEFVFVPNDGRKVSWTTPEAGPSAGYRRECITRIDSASKPEMPRRAAREGHTGAVIARIAFDGLNTEPTVTLAYAGPHRELAETVVDYAKGYRLTCGGPKLSAMQSFVFRFSDSATTVLRDTTLVNFLRGVRNAAATPVFFDLNTMSCPFEVRLNYWQPASPNRVGEIGASVQARRPFLDWLATLRIKADTDIEAGVIGDSLTISVPCGKIDL</sequence>
<protein>
    <recommendedName>
        <fullName evidence="4">TonB family C-terminal domain-containing protein</fullName>
    </recommendedName>
</protein>
<keyword evidence="1" id="KW-0732">Signal</keyword>
<dbReference type="SUPFAM" id="SSF74653">
    <property type="entry name" value="TolA/TonB C-terminal domain"/>
    <property type="match status" value="1"/>
</dbReference>
<name>A0A844B6F2_9BURK</name>
<dbReference type="RefSeq" id="WP_153584257.1">
    <property type="nucleotide sequence ID" value="NZ_WJBU01000005.1"/>
</dbReference>
<dbReference type="AlphaFoldDB" id="A0A844B6F2"/>
<feature type="signal peptide" evidence="1">
    <location>
        <begin position="1"/>
        <end position="22"/>
    </location>
</feature>
<dbReference type="EMBL" id="WJBU01000005">
    <property type="protein sequence ID" value="MRD46936.1"/>
    <property type="molecule type" value="Genomic_DNA"/>
</dbReference>
<reference evidence="2 3" key="1">
    <citation type="submission" date="2019-11" db="EMBL/GenBank/DDBJ databases">
        <title>Caenimonas koreensis gen. nov., sp. nov., isolated from activated sludge.</title>
        <authorList>
            <person name="Seung H.R."/>
        </authorList>
    </citation>
    <scope>NUCLEOTIDE SEQUENCE [LARGE SCALE GENOMIC DNA]</scope>
    <source>
        <strain evidence="2 3">EMB320</strain>
    </source>
</reference>
<evidence type="ECO:0000256" key="1">
    <source>
        <dbReference type="SAM" id="SignalP"/>
    </source>
</evidence>
<evidence type="ECO:0000313" key="2">
    <source>
        <dbReference type="EMBL" id="MRD46936.1"/>
    </source>
</evidence>
<dbReference type="Proteomes" id="UP000487350">
    <property type="component" value="Unassembled WGS sequence"/>
</dbReference>
<evidence type="ECO:0000313" key="3">
    <source>
        <dbReference type="Proteomes" id="UP000487350"/>
    </source>
</evidence>
<evidence type="ECO:0008006" key="4">
    <source>
        <dbReference type="Google" id="ProtNLM"/>
    </source>
</evidence>
<feature type="chain" id="PRO_5032803558" description="TonB family C-terminal domain-containing protein" evidence="1">
    <location>
        <begin position="23"/>
        <end position="326"/>
    </location>
</feature>
<dbReference type="OrthoDB" id="8896829at2"/>
<organism evidence="2 3">
    <name type="scientific">Caenimonas koreensis DSM 17982</name>
    <dbReference type="NCBI Taxonomy" id="1121255"/>
    <lineage>
        <taxon>Bacteria</taxon>
        <taxon>Pseudomonadati</taxon>
        <taxon>Pseudomonadota</taxon>
        <taxon>Betaproteobacteria</taxon>
        <taxon>Burkholderiales</taxon>
        <taxon>Comamonadaceae</taxon>
        <taxon>Caenimonas</taxon>
    </lineage>
</organism>
<comment type="caution">
    <text evidence="2">The sequence shown here is derived from an EMBL/GenBank/DDBJ whole genome shotgun (WGS) entry which is preliminary data.</text>
</comment>